<evidence type="ECO:0000313" key="9">
    <source>
        <dbReference type="Proteomes" id="UP000694845"/>
    </source>
</evidence>
<dbReference type="OrthoDB" id="6269383at2759"/>
<feature type="transmembrane region" description="Helical" evidence="7">
    <location>
        <begin position="126"/>
        <end position="148"/>
    </location>
</feature>
<dbReference type="PANTHER" id="PTHR45698:SF1">
    <property type="entry name" value="TRACE AMINE-ASSOCIATED RECEPTOR 13C-LIKE"/>
    <property type="match status" value="1"/>
</dbReference>
<dbReference type="GO" id="GO:0004930">
    <property type="term" value="F:G protein-coupled receptor activity"/>
    <property type="evidence" value="ECO:0007669"/>
    <property type="project" value="UniProtKB-KW"/>
</dbReference>
<evidence type="ECO:0000256" key="3">
    <source>
        <dbReference type="ARBA" id="ARBA00022989"/>
    </source>
</evidence>
<gene>
    <name evidence="10" type="primary">LOC110977945</name>
</gene>
<feature type="transmembrane region" description="Helical" evidence="7">
    <location>
        <begin position="43"/>
        <end position="64"/>
    </location>
</feature>
<dbReference type="RefSeq" id="XP_022088185.1">
    <property type="nucleotide sequence ID" value="XM_022232493.1"/>
</dbReference>
<evidence type="ECO:0000256" key="6">
    <source>
        <dbReference type="SAM" id="MobiDB-lite"/>
    </source>
</evidence>
<keyword evidence="5" id="KW-0807">Transducer</keyword>
<organism evidence="9 10">
    <name type="scientific">Acanthaster planci</name>
    <name type="common">Crown-of-thorns starfish</name>
    <dbReference type="NCBI Taxonomy" id="133434"/>
    <lineage>
        <taxon>Eukaryota</taxon>
        <taxon>Metazoa</taxon>
        <taxon>Echinodermata</taxon>
        <taxon>Eleutherozoa</taxon>
        <taxon>Asterozoa</taxon>
        <taxon>Asteroidea</taxon>
        <taxon>Valvatacea</taxon>
        <taxon>Valvatida</taxon>
        <taxon>Acanthasteridae</taxon>
        <taxon>Acanthaster</taxon>
    </lineage>
</organism>
<dbReference type="PROSITE" id="PS50262">
    <property type="entry name" value="G_PROTEIN_RECEP_F1_2"/>
    <property type="match status" value="1"/>
</dbReference>
<feature type="region of interest" description="Disordered" evidence="6">
    <location>
        <begin position="330"/>
        <end position="350"/>
    </location>
</feature>
<dbReference type="PRINTS" id="PR00237">
    <property type="entry name" value="GPCRRHODOPSN"/>
</dbReference>
<name>A0A8B7Y766_ACAPL</name>
<sequence length="350" mass="38971">MAETVLALRIIKTIIGLLGIFDNGLVILVIARVKFMHSMTNAFICHQAVIDLVGSLLLLLGSNISDPDPFPESTAGEVLCRLWSGDALLWLFFVVSTFNLLGLTLERYFAIVYPLRYLAVFGRRTAAGIMVATWGIGIVLKSYSFLIYTVVDGVCKFQRISVSHFMGPLLICLQYFLPAGVMFFCYIHITVSLKRSAMRVIPAPAPITKPQSDTDDRAPSKPSQCQAAAGLVANDPQNALYRARRNTFKTLVIVFVVFLVCWSPSQITFFMFNLGWFKLEFTSPLNVFSTTMVAANCCINPIIYSFQYNQFQRGVKQLFLGEAVVQNSSRTSESKRQAPRNHATNSTANN</sequence>
<feature type="transmembrane region" description="Helical" evidence="7">
    <location>
        <begin position="6"/>
        <end position="31"/>
    </location>
</feature>
<comment type="subcellular location">
    <subcellularLocation>
        <location evidence="1">Membrane</location>
    </subcellularLocation>
</comment>
<dbReference type="KEGG" id="aplc:110977945"/>
<keyword evidence="3 7" id="KW-1133">Transmembrane helix</keyword>
<dbReference type="CDD" id="cd00637">
    <property type="entry name" value="7tm_classA_rhodopsin-like"/>
    <property type="match status" value="1"/>
</dbReference>
<dbReference type="AlphaFoldDB" id="A0A8B7Y766"/>
<dbReference type="OMA" id="FCYSHIT"/>
<dbReference type="Gene3D" id="1.20.1070.10">
    <property type="entry name" value="Rhodopsin 7-helix transmembrane proteins"/>
    <property type="match status" value="1"/>
</dbReference>
<evidence type="ECO:0000259" key="8">
    <source>
        <dbReference type="PROSITE" id="PS50262"/>
    </source>
</evidence>
<dbReference type="SMART" id="SM01381">
    <property type="entry name" value="7TM_GPCR_Srsx"/>
    <property type="match status" value="1"/>
</dbReference>
<keyword evidence="5" id="KW-0297">G-protein coupled receptor</keyword>
<protein>
    <submittedName>
        <fullName evidence="10">Cholecystokinin receptor-like</fullName>
    </submittedName>
</protein>
<dbReference type="Proteomes" id="UP000694845">
    <property type="component" value="Unplaced"/>
</dbReference>
<dbReference type="SUPFAM" id="SSF81321">
    <property type="entry name" value="Family A G protein-coupled receptor-like"/>
    <property type="match status" value="1"/>
</dbReference>
<evidence type="ECO:0000256" key="7">
    <source>
        <dbReference type="SAM" id="Phobius"/>
    </source>
</evidence>
<dbReference type="InterPro" id="IPR017452">
    <property type="entry name" value="GPCR_Rhodpsn_7TM"/>
</dbReference>
<dbReference type="PANTHER" id="PTHR45698">
    <property type="entry name" value="TRACE AMINE-ASSOCIATED RECEPTOR 19N-RELATED"/>
    <property type="match status" value="1"/>
</dbReference>
<keyword evidence="9" id="KW-1185">Reference proteome</keyword>
<evidence type="ECO:0000256" key="4">
    <source>
        <dbReference type="ARBA" id="ARBA00023136"/>
    </source>
</evidence>
<evidence type="ECO:0000256" key="5">
    <source>
        <dbReference type="RuleBase" id="RU000688"/>
    </source>
</evidence>
<evidence type="ECO:0000256" key="1">
    <source>
        <dbReference type="ARBA" id="ARBA00004370"/>
    </source>
</evidence>
<accession>A0A8B7Y766</accession>
<comment type="similarity">
    <text evidence="5">Belongs to the G-protein coupled receptor 1 family.</text>
</comment>
<reference evidence="10" key="1">
    <citation type="submission" date="2025-08" db="UniProtKB">
        <authorList>
            <consortium name="RefSeq"/>
        </authorList>
    </citation>
    <scope>IDENTIFICATION</scope>
</reference>
<feature type="domain" description="G-protein coupled receptors family 1 profile" evidence="8">
    <location>
        <begin position="22"/>
        <end position="304"/>
    </location>
</feature>
<dbReference type="GO" id="GO:0016020">
    <property type="term" value="C:membrane"/>
    <property type="evidence" value="ECO:0007669"/>
    <property type="project" value="UniProtKB-SubCell"/>
</dbReference>
<feature type="transmembrane region" description="Helical" evidence="7">
    <location>
        <begin position="284"/>
        <end position="306"/>
    </location>
</feature>
<feature type="transmembrane region" description="Helical" evidence="7">
    <location>
        <begin position="87"/>
        <end position="105"/>
    </location>
</feature>
<keyword evidence="4 7" id="KW-0472">Membrane</keyword>
<evidence type="ECO:0000313" key="10">
    <source>
        <dbReference type="RefSeq" id="XP_022088185.1"/>
    </source>
</evidence>
<evidence type="ECO:0000256" key="2">
    <source>
        <dbReference type="ARBA" id="ARBA00022692"/>
    </source>
</evidence>
<dbReference type="Pfam" id="PF00001">
    <property type="entry name" value="7tm_1"/>
    <property type="match status" value="1"/>
</dbReference>
<proteinExistence type="inferred from homology"/>
<dbReference type="PROSITE" id="PS00237">
    <property type="entry name" value="G_PROTEIN_RECEP_F1_1"/>
    <property type="match status" value="1"/>
</dbReference>
<feature type="transmembrane region" description="Helical" evidence="7">
    <location>
        <begin position="168"/>
        <end position="189"/>
    </location>
</feature>
<keyword evidence="5" id="KW-0675">Receptor</keyword>
<feature type="transmembrane region" description="Helical" evidence="7">
    <location>
        <begin position="251"/>
        <end position="272"/>
    </location>
</feature>
<keyword evidence="2 5" id="KW-0812">Transmembrane</keyword>
<dbReference type="InterPro" id="IPR000276">
    <property type="entry name" value="GPCR_Rhodpsn"/>
</dbReference>
<dbReference type="GeneID" id="110977945"/>